<protein>
    <submittedName>
        <fullName evidence="2">Uncharacterized protein</fullName>
    </submittedName>
</protein>
<evidence type="ECO:0000313" key="2">
    <source>
        <dbReference type="EMBL" id="CAI9163978.1"/>
    </source>
</evidence>
<proteinExistence type="predicted"/>
<dbReference type="Proteomes" id="UP001176941">
    <property type="component" value="Chromosome 21"/>
</dbReference>
<sequence>MAPPPCRPSGRAPLPELHPSRYRSHIPRTSRPLRLSAARPPPLSCPAPVSAASPDLNLPQSQDCGRGGVPRIHRRAPGGKPAALALSLLPPPLTPALRPWLPSLAPTSALPRPALFLILRARCLGRFSLQLREHQLVRKGSGSRGWA</sequence>
<name>A0ABN8YRH9_RANTA</name>
<feature type="region of interest" description="Disordered" evidence="1">
    <location>
        <begin position="1"/>
        <end position="70"/>
    </location>
</feature>
<accession>A0ABN8YRH9</accession>
<evidence type="ECO:0000256" key="1">
    <source>
        <dbReference type="SAM" id="MobiDB-lite"/>
    </source>
</evidence>
<reference evidence="2" key="1">
    <citation type="submission" date="2023-04" db="EMBL/GenBank/DDBJ databases">
        <authorList>
            <consortium name="ELIXIR-Norway"/>
        </authorList>
    </citation>
    <scope>NUCLEOTIDE SEQUENCE [LARGE SCALE GENOMIC DNA]</scope>
</reference>
<evidence type="ECO:0000313" key="3">
    <source>
        <dbReference type="Proteomes" id="UP001176941"/>
    </source>
</evidence>
<dbReference type="EMBL" id="OX459957">
    <property type="protein sequence ID" value="CAI9163978.1"/>
    <property type="molecule type" value="Genomic_DNA"/>
</dbReference>
<keyword evidence="3" id="KW-1185">Reference proteome</keyword>
<gene>
    <name evidence="2" type="ORF">MRATA1EN1_LOCUS12940</name>
</gene>
<organism evidence="2 3">
    <name type="scientific">Rangifer tarandus platyrhynchus</name>
    <name type="common">Svalbard reindeer</name>
    <dbReference type="NCBI Taxonomy" id="3082113"/>
    <lineage>
        <taxon>Eukaryota</taxon>
        <taxon>Metazoa</taxon>
        <taxon>Chordata</taxon>
        <taxon>Craniata</taxon>
        <taxon>Vertebrata</taxon>
        <taxon>Euteleostomi</taxon>
        <taxon>Mammalia</taxon>
        <taxon>Eutheria</taxon>
        <taxon>Laurasiatheria</taxon>
        <taxon>Artiodactyla</taxon>
        <taxon>Ruminantia</taxon>
        <taxon>Pecora</taxon>
        <taxon>Cervidae</taxon>
        <taxon>Odocoileinae</taxon>
        <taxon>Rangifer</taxon>
    </lineage>
</organism>